<feature type="transmembrane region" description="Helical" evidence="7">
    <location>
        <begin position="227"/>
        <end position="247"/>
    </location>
</feature>
<evidence type="ECO:0000259" key="10">
    <source>
        <dbReference type="Pfam" id="PF21082"/>
    </source>
</evidence>
<dbReference type="SUPFAM" id="SSF82861">
    <property type="entry name" value="Mechanosensitive channel protein MscS (YggB), transmembrane region"/>
    <property type="match status" value="1"/>
</dbReference>
<evidence type="ECO:0000313" key="11">
    <source>
        <dbReference type="EMBL" id="QCK85169.1"/>
    </source>
</evidence>
<protein>
    <submittedName>
        <fullName evidence="11">DUF3772 domain-containing protein</fullName>
    </submittedName>
</protein>
<dbReference type="KEGG" id="paqt:E8L99_04930"/>
<sequence length="813" mass="87014">MPASAGNRQAHRRRLDVRPEGVCPVSRLILAVMLALGLLFTAVAPSALHAQSLNAEDRKKIADARTVISEVEAEQEARAESFSGLLELRERIEPVRDTLKAIVADLQQKLTSEAAQLTELGPAPAAGAPAEAPAIAASRSQKQAVVNEIDGQLRSTRALLVQAEQIWGEINEARRELFTSRIFTYQNSVLYPRFWRQLFDQSMPNLRERLAFKAQELSRGMDQRESWPVVVALLGITAAVAGLLTWLRRIFERFRARAIAEAEAAPSKARIVGYAYLVLVVRAVPYAAVSLILWIAVARFDVGPEDIQSFLLGLAGAIAVYGVATGATHAAFSPRAAAYRIIQTDDGTAGRSVVFLDIVLATYLIGLVALGIVQLAETHLSVTVAVTALVALWVTVTGGAVLIRYKPRVSDPPVSGLIKLPLHLMRPVFWLLAVVIIGALALGFISLSGFIVGRALATAVILCLAVLVYVAVDTIFYDAVAPNALMNTKLSGALGVGPNTIDLAGTVIGGALRVMTVVFTILVLFSPWGLEFGYLNPFEDVFFGVRFGEIRGWIGAAGIAIILFSAGLLVTRLFVSWLDHQLLPRTGLNDGVHHSVTTVAGYAGFMIAATVALAVAGVQLQNVALVAGALSVGIGFGLQQVVQNFVAGLIVLAERPIRVGDTIVVKGEEGRVTKISVRATELALGENSTVIVPNSDIVSSIVKNRSLIDATHRATVRLSVARDSNLDQVFAILREAAEAQPNVLKSATPTVNITRVSEIGIDFDLSVLCDRVSNLDRVRSDIYYAVLGKFRESGINLAEARTIVVAASPPPAS</sequence>
<evidence type="ECO:0000256" key="1">
    <source>
        <dbReference type="ARBA" id="ARBA00004651"/>
    </source>
</evidence>
<dbReference type="Gene3D" id="1.10.287.1260">
    <property type="match status" value="1"/>
</dbReference>
<dbReference type="PANTHER" id="PTHR30347:SF9">
    <property type="entry name" value="MINICONDUCTANCE MECHANOSENSITIVE CHANNEL MSCM"/>
    <property type="match status" value="1"/>
</dbReference>
<dbReference type="GO" id="GO:0005886">
    <property type="term" value="C:plasma membrane"/>
    <property type="evidence" value="ECO:0007669"/>
    <property type="project" value="UniProtKB-SubCell"/>
</dbReference>
<dbReference type="SUPFAM" id="SSF82689">
    <property type="entry name" value="Mechanosensitive channel protein MscS (YggB), C-terminal domain"/>
    <property type="match status" value="1"/>
</dbReference>
<keyword evidence="3" id="KW-1003">Cell membrane</keyword>
<comment type="similarity">
    <text evidence="2">Belongs to the MscS (TC 1.A.23) family.</text>
</comment>
<dbReference type="PANTHER" id="PTHR30347">
    <property type="entry name" value="POTASSIUM CHANNEL RELATED"/>
    <property type="match status" value="1"/>
</dbReference>
<dbReference type="SUPFAM" id="SSF50182">
    <property type="entry name" value="Sm-like ribonucleoproteins"/>
    <property type="match status" value="1"/>
</dbReference>
<organism evidence="11 12">
    <name type="scientific">Phreatobacter aquaticus</name>
    <dbReference type="NCBI Taxonomy" id="2570229"/>
    <lineage>
        <taxon>Bacteria</taxon>
        <taxon>Pseudomonadati</taxon>
        <taxon>Pseudomonadota</taxon>
        <taxon>Alphaproteobacteria</taxon>
        <taxon>Hyphomicrobiales</taxon>
        <taxon>Phreatobacteraceae</taxon>
        <taxon>Phreatobacter</taxon>
    </lineage>
</organism>
<dbReference type="InterPro" id="IPR006685">
    <property type="entry name" value="MscS_channel_2nd"/>
</dbReference>
<dbReference type="EMBL" id="CP039865">
    <property type="protein sequence ID" value="QCK85169.1"/>
    <property type="molecule type" value="Genomic_DNA"/>
</dbReference>
<comment type="subcellular location">
    <subcellularLocation>
        <location evidence="1">Cell membrane</location>
        <topology evidence="1">Multi-pass membrane protein</topology>
    </subcellularLocation>
</comment>
<feature type="transmembrane region" description="Helical" evidence="7">
    <location>
        <begin position="451"/>
        <end position="472"/>
    </location>
</feature>
<evidence type="ECO:0000256" key="5">
    <source>
        <dbReference type="ARBA" id="ARBA00022989"/>
    </source>
</evidence>
<dbReference type="InterPro" id="IPR022249">
    <property type="entry name" value="DUF3772"/>
</dbReference>
<evidence type="ECO:0000256" key="4">
    <source>
        <dbReference type="ARBA" id="ARBA00022692"/>
    </source>
</evidence>
<dbReference type="Proteomes" id="UP000298588">
    <property type="component" value="Chromosome"/>
</dbReference>
<accession>A0A4D7QH52</accession>
<evidence type="ECO:0000259" key="8">
    <source>
        <dbReference type="Pfam" id="PF00924"/>
    </source>
</evidence>
<dbReference type="InterPro" id="IPR011014">
    <property type="entry name" value="MscS_channel_TM-2"/>
</dbReference>
<keyword evidence="6 7" id="KW-0472">Membrane</keyword>
<dbReference type="AlphaFoldDB" id="A0A4D7QH52"/>
<evidence type="ECO:0000259" key="9">
    <source>
        <dbReference type="Pfam" id="PF12607"/>
    </source>
</evidence>
<dbReference type="InterPro" id="IPR049278">
    <property type="entry name" value="MS_channel_C"/>
</dbReference>
<keyword evidence="12" id="KW-1185">Reference proteome</keyword>
<evidence type="ECO:0000313" key="12">
    <source>
        <dbReference type="Proteomes" id="UP000298588"/>
    </source>
</evidence>
<feature type="domain" description="DUF3772" evidence="9">
    <location>
        <begin position="154"/>
        <end position="210"/>
    </location>
</feature>
<feature type="domain" description="Mechanosensitive ion channel MscS C-terminal" evidence="10">
    <location>
        <begin position="715"/>
        <end position="796"/>
    </location>
</feature>
<dbReference type="Gene3D" id="3.30.70.100">
    <property type="match status" value="1"/>
</dbReference>
<keyword evidence="4 7" id="KW-0812">Transmembrane</keyword>
<dbReference type="InterPro" id="IPR023408">
    <property type="entry name" value="MscS_beta-dom_sf"/>
</dbReference>
<dbReference type="GO" id="GO:0008381">
    <property type="term" value="F:mechanosensitive monoatomic ion channel activity"/>
    <property type="evidence" value="ECO:0007669"/>
    <property type="project" value="UniProtKB-ARBA"/>
</dbReference>
<dbReference type="InterPro" id="IPR052702">
    <property type="entry name" value="MscS-like_channel"/>
</dbReference>
<dbReference type="OrthoDB" id="9799209at2"/>
<feature type="transmembrane region" description="Helical" evidence="7">
    <location>
        <begin position="382"/>
        <end position="403"/>
    </location>
</feature>
<dbReference type="Pfam" id="PF00924">
    <property type="entry name" value="MS_channel_2nd"/>
    <property type="match status" value="1"/>
</dbReference>
<evidence type="ECO:0000256" key="7">
    <source>
        <dbReference type="SAM" id="Phobius"/>
    </source>
</evidence>
<name>A0A4D7QH52_9HYPH</name>
<feature type="transmembrane region" description="Helical" evidence="7">
    <location>
        <begin position="274"/>
        <end position="297"/>
    </location>
</feature>
<feature type="transmembrane region" description="Helical" evidence="7">
    <location>
        <begin position="596"/>
        <end position="618"/>
    </location>
</feature>
<evidence type="ECO:0000256" key="6">
    <source>
        <dbReference type="ARBA" id="ARBA00023136"/>
    </source>
</evidence>
<dbReference type="InterPro" id="IPR010920">
    <property type="entry name" value="LSM_dom_sf"/>
</dbReference>
<dbReference type="InterPro" id="IPR011066">
    <property type="entry name" value="MscS_channel_C_sf"/>
</dbReference>
<feature type="transmembrane region" description="Helical" evidence="7">
    <location>
        <begin position="550"/>
        <end position="575"/>
    </location>
</feature>
<feature type="transmembrane region" description="Helical" evidence="7">
    <location>
        <begin position="624"/>
        <end position="652"/>
    </location>
</feature>
<evidence type="ECO:0000256" key="3">
    <source>
        <dbReference type="ARBA" id="ARBA00022475"/>
    </source>
</evidence>
<reference evidence="11 12" key="1">
    <citation type="submission" date="2019-04" db="EMBL/GenBank/DDBJ databases">
        <title>Phreatobacter aquaticus sp. nov.</title>
        <authorList>
            <person name="Choi A."/>
            <person name="Baek K."/>
        </authorList>
    </citation>
    <scope>NUCLEOTIDE SEQUENCE [LARGE SCALE GENOMIC DNA]</scope>
    <source>
        <strain evidence="11 12">NMCR1094</strain>
    </source>
</reference>
<feature type="transmembrane region" description="Helical" evidence="7">
    <location>
        <begin position="511"/>
        <end position="530"/>
    </location>
</feature>
<keyword evidence="5 7" id="KW-1133">Transmembrane helix</keyword>
<evidence type="ECO:0000256" key="2">
    <source>
        <dbReference type="ARBA" id="ARBA00008017"/>
    </source>
</evidence>
<dbReference type="Pfam" id="PF12607">
    <property type="entry name" value="DUF3772"/>
    <property type="match status" value="1"/>
</dbReference>
<feature type="domain" description="Mechanosensitive ion channel MscS" evidence="8">
    <location>
        <begin position="641"/>
        <end position="705"/>
    </location>
</feature>
<dbReference type="Gene3D" id="2.30.30.60">
    <property type="match status" value="1"/>
</dbReference>
<proteinExistence type="inferred from homology"/>
<gene>
    <name evidence="11" type="ORF">E8L99_04930</name>
</gene>
<dbReference type="Pfam" id="PF21082">
    <property type="entry name" value="MS_channel_3rd"/>
    <property type="match status" value="1"/>
</dbReference>
<feature type="transmembrane region" description="Helical" evidence="7">
    <location>
        <begin position="424"/>
        <end position="445"/>
    </location>
</feature>
<feature type="transmembrane region" description="Helical" evidence="7">
    <location>
        <begin position="353"/>
        <end position="376"/>
    </location>
</feature>
<feature type="transmembrane region" description="Helical" evidence="7">
    <location>
        <begin position="309"/>
        <end position="332"/>
    </location>
</feature>